<dbReference type="InterPro" id="IPR001314">
    <property type="entry name" value="Peptidase_S1A"/>
</dbReference>
<comment type="caution">
    <text evidence="6">Lacks conserved residue(s) required for the propagation of feature annotation.</text>
</comment>
<feature type="compositionally biased region" description="Polar residues" evidence="8">
    <location>
        <begin position="270"/>
        <end position="280"/>
    </location>
</feature>
<evidence type="ECO:0000313" key="11">
    <source>
        <dbReference type="Ensembl" id="ENSTRUP00000049587.2"/>
    </source>
</evidence>
<dbReference type="GeneTree" id="ENSGT00940000157791"/>
<dbReference type="PROSITE" id="PS01180">
    <property type="entry name" value="CUB"/>
    <property type="match status" value="1"/>
</dbReference>
<dbReference type="Pfam" id="PF00431">
    <property type="entry name" value="CUB"/>
    <property type="match status" value="1"/>
</dbReference>
<dbReference type="InterPro" id="IPR035914">
    <property type="entry name" value="Sperma_CUB_dom_sf"/>
</dbReference>
<dbReference type="InterPro" id="IPR043504">
    <property type="entry name" value="Peptidase_S1_PA_chymotrypsin"/>
</dbReference>
<dbReference type="InterPro" id="IPR001254">
    <property type="entry name" value="Trypsin_dom"/>
</dbReference>
<dbReference type="PANTHER" id="PTHR24252:SF7">
    <property type="entry name" value="HYALIN"/>
    <property type="match status" value="1"/>
</dbReference>
<evidence type="ECO:0000256" key="7">
    <source>
        <dbReference type="RuleBase" id="RU363034"/>
    </source>
</evidence>
<dbReference type="OMA" id="ENDSYCR"/>
<dbReference type="PANTHER" id="PTHR24252">
    <property type="entry name" value="ACROSIN-RELATED"/>
    <property type="match status" value="1"/>
</dbReference>
<dbReference type="STRING" id="31033.ENSTRUP00000049587"/>
<keyword evidence="2" id="KW-0732">Signal</keyword>
<accession>A0A3B5K291</accession>
<dbReference type="Pfam" id="PF00089">
    <property type="entry name" value="Trypsin"/>
    <property type="match status" value="1"/>
</dbReference>
<reference evidence="11" key="3">
    <citation type="submission" date="2025-09" db="UniProtKB">
        <authorList>
            <consortium name="Ensembl"/>
        </authorList>
    </citation>
    <scope>IDENTIFICATION</scope>
</reference>
<organism evidence="11 12">
    <name type="scientific">Takifugu rubripes</name>
    <name type="common">Japanese pufferfish</name>
    <name type="synonym">Fugu rubripes</name>
    <dbReference type="NCBI Taxonomy" id="31033"/>
    <lineage>
        <taxon>Eukaryota</taxon>
        <taxon>Metazoa</taxon>
        <taxon>Chordata</taxon>
        <taxon>Craniata</taxon>
        <taxon>Vertebrata</taxon>
        <taxon>Euteleostomi</taxon>
        <taxon>Actinopterygii</taxon>
        <taxon>Neopterygii</taxon>
        <taxon>Teleostei</taxon>
        <taxon>Neoteleostei</taxon>
        <taxon>Acanthomorphata</taxon>
        <taxon>Eupercaria</taxon>
        <taxon>Tetraodontiformes</taxon>
        <taxon>Tetradontoidea</taxon>
        <taxon>Tetraodontidae</taxon>
        <taxon>Takifugu</taxon>
    </lineage>
</organism>
<dbReference type="SUPFAM" id="SSF49854">
    <property type="entry name" value="Spermadhesin, CUB domain"/>
    <property type="match status" value="1"/>
</dbReference>
<dbReference type="InterPro" id="IPR018114">
    <property type="entry name" value="TRYPSIN_HIS"/>
</dbReference>
<evidence type="ECO:0000256" key="3">
    <source>
        <dbReference type="ARBA" id="ARBA00022801"/>
    </source>
</evidence>
<evidence type="ECO:0000313" key="12">
    <source>
        <dbReference type="Proteomes" id="UP000005226"/>
    </source>
</evidence>
<dbReference type="CDD" id="cd00190">
    <property type="entry name" value="Tryp_SPc"/>
    <property type="match status" value="1"/>
</dbReference>
<evidence type="ECO:0000256" key="4">
    <source>
        <dbReference type="ARBA" id="ARBA00022825"/>
    </source>
</evidence>
<dbReference type="GO" id="GO:0004252">
    <property type="term" value="F:serine-type endopeptidase activity"/>
    <property type="evidence" value="ECO:0007669"/>
    <property type="project" value="InterPro"/>
</dbReference>
<dbReference type="Ensembl" id="ENSTRUT00000050276.2">
    <property type="protein sequence ID" value="ENSTRUP00000049587.2"/>
    <property type="gene ID" value="ENSTRUG00000021057.2"/>
</dbReference>
<protein>
    <submittedName>
        <fullName evidence="11">Ovochymase 2</fullName>
    </submittedName>
</protein>
<keyword evidence="12" id="KW-1185">Reference proteome</keyword>
<dbReference type="PROSITE" id="PS50240">
    <property type="entry name" value="TRYPSIN_DOM"/>
    <property type="match status" value="1"/>
</dbReference>
<name>A0A3B5K291_TAKRU</name>
<dbReference type="SMART" id="SM00042">
    <property type="entry name" value="CUB"/>
    <property type="match status" value="1"/>
</dbReference>
<dbReference type="AlphaFoldDB" id="A0A3B5K291"/>
<dbReference type="InterPro" id="IPR000859">
    <property type="entry name" value="CUB_dom"/>
</dbReference>
<dbReference type="Proteomes" id="UP000005226">
    <property type="component" value="Chromosome 9"/>
</dbReference>
<dbReference type="PROSITE" id="PS00135">
    <property type="entry name" value="TRYPSIN_SER"/>
    <property type="match status" value="1"/>
</dbReference>
<evidence type="ECO:0000256" key="8">
    <source>
        <dbReference type="SAM" id="MobiDB-lite"/>
    </source>
</evidence>
<proteinExistence type="predicted"/>
<dbReference type="PRINTS" id="PR00722">
    <property type="entry name" value="CHYMOTRYPSIN"/>
</dbReference>
<feature type="domain" description="Peptidase S1" evidence="10">
    <location>
        <begin position="2"/>
        <end position="258"/>
    </location>
</feature>
<dbReference type="GO" id="GO:0006508">
    <property type="term" value="P:proteolysis"/>
    <property type="evidence" value="ECO:0007669"/>
    <property type="project" value="UniProtKB-KW"/>
</dbReference>
<evidence type="ECO:0000256" key="5">
    <source>
        <dbReference type="ARBA" id="ARBA00023157"/>
    </source>
</evidence>
<sequence>RVVGGAEATYGSHPWLVSLQKRGSHFCGGAIISDRWILTAAHCIPDRLADVRVVAGEFDQRRDDEEQQVFAVKTVSVHEKYHHAAPMTYDIALIEVDQHIRFGARVNPICLPFLDESVSPGTGCVLGGWGRIREKGRLPAVLREVQLDLVEPAKCKYVLQTVKPSHGSQRRGRPQPAVTVLCAGPESGGRDACQGDSGGPLACRTGSGHWVVLGITSWGKGCGRSWGNNSSRHPSRRGSPGVFTDVQLLLPWIKLQLREGRSEPQGPTPDKQQWQEKTPLQQEETLRRTRLIWGDPPLVPQLYTRVCLYEMCLSVRLCVCVRCQTGCGAVVLVKDPTVVHSPRFPQFYSHDCAVRWVIYAPIDHVVKLDFETFDMEESDTCLYDSLAILGDVEGTEEIAVLCGTSVPPPVLSYHSLMVLHFSSDSSVARQGFRAAVTFISHAGTHCLDLRINPLTDISLYFHSA</sequence>
<dbReference type="GO" id="GO:0007340">
    <property type="term" value="P:acrosome reaction"/>
    <property type="evidence" value="ECO:0007669"/>
    <property type="project" value="TreeGrafter"/>
</dbReference>
<reference evidence="11" key="2">
    <citation type="submission" date="2025-08" db="UniProtKB">
        <authorList>
            <consortium name="Ensembl"/>
        </authorList>
    </citation>
    <scope>IDENTIFICATION</scope>
</reference>
<dbReference type="InterPro" id="IPR033116">
    <property type="entry name" value="TRYPSIN_SER"/>
</dbReference>
<dbReference type="PROSITE" id="PS00134">
    <property type="entry name" value="TRYPSIN_HIS"/>
    <property type="match status" value="1"/>
</dbReference>
<reference evidence="11 12" key="1">
    <citation type="journal article" date="2011" name="Genome Biol. Evol.">
        <title>Integration of the genetic map and genome assembly of fugu facilitates insights into distinct features of genome evolution in teleosts and mammals.</title>
        <authorList>
            <person name="Kai W."/>
            <person name="Kikuchi K."/>
            <person name="Tohari S."/>
            <person name="Chew A.K."/>
            <person name="Tay A."/>
            <person name="Fujiwara A."/>
            <person name="Hosoya S."/>
            <person name="Suetake H."/>
            <person name="Naruse K."/>
            <person name="Brenner S."/>
            <person name="Suzuki Y."/>
            <person name="Venkatesh B."/>
        </authorList>
    </citation>
    <scope>NUCLEOTIDE SEQUENCE [LARGE SCALE GENOMIC DNA]</scope>
</reference>
<evidence type="ECO:0000256" key="1">
    <source>
        <dbReference type="ARBA" id="ARBA00022670"/>
    </source>
</evidence>
<keyword evidence="1 7" id="KW-0645">Protease</keyword>
<keyword evidence="5" id="KW-1015">Disulfide bond</keyword>
<dbReference type="Gene3D" id="2.60.120.290">
    <property type="entry name" value="Spermadhesin, CUB domain"/>
    <property type="match status" value="1"/>
</dbReference>
<keyword evidence="3 7" id="KW-0378">Hydrolase</keyword>
<keyword evidence="4 7" id="KW-0720">Serine protease</keyword>
<feature type="region of interest" description="Disordered" evidence="8">
    <location>
        <begin position="260"/>
        <end position="280"/>
    </location>
</feature>
<dbReference type="InParanoid" id="A0A3B5K291"/>
<evidence type="ECO:0000256" key="2">
    <source>
        <dbReference type="ARBA" id="ARBA00022729"/>
    </source>
</evidence>
<dbReference type="SUPFAM" id="SSF50494">
    <property type="entry name" value="Trypsin-like serine proteases"/>
    <property type="match status" value="1"/>
</dbReference>
<evidence type="ECO:0000259" key="10">
    <source>
        <dbReference type="PROSITE" id="PS50240"/>
    </source>
</evidence>
<evidence type="ECO:0000259" key="9">
    <source>
        <dbReference type="PROSITE" id="PS01180"/>
    </source>
</evidence>
<dbReference type="CDD" id="cd00041">
    <property type="entry name" value="CUB"/>
    <property type="match status" value="1"/>
</dbReference>
<dbReference type="InterPro" id="IPR009003">
    <property type="entry name" value="Peptidase_S1_PA"/>
</dbReference>
<feature type="domain" description="CUB" evidence="9">
    <location>
        <begin position="327"/>
        <end position="439"/>
    </location>
</feature>
<dbReference type="Gene3D" id="2.40.10.10">
    <property type="entry name" value="Trypsin-like serine proteases"/>
    <property type="match status" value="1"/>
</dbReference>
<dbReference type="FunFam" id="2.40.10.10:FF:000120">
    <property type="entry name" value="Putative serine protease"/>
    <property type="match status" value="1"/>
</dbReference>
<dbReference type="SMART" id="SM00020">
    <property type="entry name" value="Tryp_SPc"/>
    <property type="match status" value="1"/>
</dbReference>
<evidence type="ECO:0000256" key="6">
    <source>
        <dbReference type="PROSITE-ProRule" id="PRU00059"/>
    </source>
</evidence>
<dbReference type="FunFam" id="2.60.120.290:FF:000005">
    <property type="entry name" value="Procollagen C-endopeptidase enhancer 1"/>
    <property type="match status" value="1"/>
</dbReference>